<name>A0A9P0PUL0_ACAOB</name>
<dbReference type="OrthoDB" id="20821at2759"/>
<sequence>MELGTYLKTSSQKAGEFFNSTKPKLISKLPPAQQPAPVPRPLSKTMKVAECATSTAAKVTGVVAEKVGIALHPIYH</sequence>
<evidence type="ECO:0000313" key="3">
    <source>
        <dbReference type="Proteomes" id="UP001152888"/>
    </source>
</evidence>
<dbReference type="AlphaFoldDB" id="A0A9P0PUL0"/>
<accession>A0A9P0PUL0</accession>
<proteinExistence type="predicted"/>
<evidence type="ECO:0000313" key="2">
    <source>
        <dbReference type="EMBL" id="CAH1994342.1"/>
    </source>
</evidence>
<organism evidence="2 3">
    <name type="scientific">Acanthoscelides obtectus</name>
    <name type="common">Bean weevil</name>
    <name type="synonym">Bruchus obtectus</name>
    <dbReference type="NCBI Taxonomy" id="200917"/>
    <lineage>
        <taxon>Eukaryota</taxon>
        <taxon>Metazoa</taxon>
        <taxon>Ecdysozoa</taxon>
        <taxon>Arthropoda</taxon>
        <taxon>Hexapoda</taxon>
        <taxon>Insecta</taxon>
        <taxon>Pterygota</taxon>
        <taxon>Neoptera</taxon>
        <taxon>Endopterygota</taxon>
        <taxon>Coleoptera</taxon>
        <taxon>Polyphaga</taxon>
        <taxon>Cucujiformia</taxon>
        <taxon>Chrysomeloidea</taxon>
        <taxon>Chrysomelidae</taxon>
        <taxon>Bruchinae</taxon>
        <taxon>Bruchini</taxon>
        <taxon>Acanthoscelides</taxon>
    </lineage>
</organism>
<dbReference type="Pfam" id="PF06911">
    <property type="entry name" value="Senescence"/>
    <property type="match status" value="1"/>
</dbReference>
<gene>
    <name evidence="2" type="ORF">ACAOBT_LOCUS22072</name>
</gene>
<dbReference type="InterPro" id="IPR009686">
    <property type="entry name" value="Senescence/spartin_C"/>
</dbReference>
<dbReference type="EMBL" id="CAKOFQ010007198">
    <property type="protein sequence ID" value="CAH1994342.1"/>
    <property type="molecule type" value="Genomic_DNA"/>
</dbReference>
<comment type="caution">
    <text evidence="2">The sequence shown here is derived from an EMBL/GenBank/DDBJ whole genome shotgun (WGS) entry which is preliminary data.</text>
</comment>
<evidence type="ECO:0000259" key="1">
    <source>
        <dbReference type="Pfam" id="PF06911"/>
    </source>
</evidence>
<feature type="domain" description="Senescence" evidence="1">
    <location>
        <begin position="7"/>
        <end position="70"/>
    </location>
</feature>
<protein>
    <recommendedName>
        <fullName evidence="1">Senescence domain-containing protein</fullName>
    </recommendedName>
</protein>
<reference evidence="2" key="1">
    <citation type="submission" date="2022-03" db="EMBL/GenBank/DDBJ databases">
        <authorList>
            <person name="Sayadi A."/>
        </authorList>
    </citation>
    <scope>NUCLEOTIDE SEQUENCE</scope>
</reference>
<dbReference type="Proteomes" id="UP001152888">
    <property type="component" value="Unassembled WGS sequence"/>
</dbReference>
<keyword evidence="3" id="KW-1185">Reference proteome</keyword>